<keyword evidence="3" id="KW-1185">Reference proteome</keyword>
<evidence type="ECO:0000313" key="3">
    <source>
        <dbReference type="Proteomes" id="UP000288052"/>
    </source>
</evidence>
<dbReference type="AlphaFoldDB" id="A0A430FA82"/>
<proteinExistence type="predicted"/>
<dbReference type="RefSeq" id="WP_126031265.1">
    <property type="nucleotide sequence ID" value="NZ_QXGI01000001.1"/>
</dbReference>
<evidence type="ECO:0000256" key="1">
    <source>
        <dbReference type="SAM" id="MobiDB-lite"/>
    </source>
</evidence>
<gene>
    <name evidence="2" type="ORF">D2E22_0205</name>
</gene>
<dbReference type="EMBL" id="QXGI01000001">
    <property type="protein sequence ID" value="RSX49744.1"/>
    <property type="molecule type" value="Genomic_DNA"/>
</dbReference>
<dbReference type="Proteomes" id="UP000288052">
    <property type="component" value="Unassembled WGS sequence"/>
</dbReference>
<comment type="caution">
    <text evidence="2">The sequence shown here is derived from an EMBL/GenBank/DDBJ whole genome shotgun (WGS) entry which is preliminary data.</text>
</comment>
<reference evidence="2 3" key="1">
    <citation type="submission" date="2018-09" db="EMBL/GenBank/DDBJ databases">
        <title>Characterization of the phylogenetic diversity of five novel species belonging to the genus Bifidobacterium.</title>
        <authorList>
            <person name="Lugli G.A."/>
            <person name="Duranti S."/>
            <person name="Milani C."/>
        </authorList>
    </citation>
    <scope>NUCLEOTIDE SEQUENCE [LARGE SCALE GENOMIC DNA]</scope>
    <source>
        <strain evidence="2 3">2020B</strain>
    </source>
</reference>
<sequence>MESNGLPVIDLTGWTDDDLASAAVMAKAFKERMDVIEKAAKATLEERMGEGTARTVTVAGRRVAVLKRTRAGSYGRYRVTDRAAYGAWLAAHGRADDTETEPVARDAACTDEYVKDVLAAEDTGEIPDGVKYAPPRSSTITAALDEELMPLLSERGLSAPVRRLIEGGMEDTAMPADTSARTPAGTSGDVFSDMGL</sequence>
<name>A0A430FA82_9BIFI</name>
<organism evidence="2 3">
    <name type="scientific">Bifidobacterium castoris</name>
    <dbReference type="NCBI Taxonomy" id="2306972"/>
    <lineage>
        <taxon>Bacteria</taxon>
        <taxon>Bacillati</taxon>
        <taxon>Actinomycetota</taxon>
        <taxon>Actinomycetes</taxon>
        <taxon>Bifidobacteriales</taxon>
        <taxon>Bifidobacteriaceae</taxon>
        <taxon>Bifidobacterium</taxon>
    </lineage>
</organism>
<protein>
    <submittedName>
        <fullName evidence="2">Uncharacterized protein</fullName>
    </submittedName>
</protein>
<dbReference type="OrthoDB" id="3240225at2"/>
<evidence type="ECO:0000313" key="2">
    <source>
        <dbReference type="EMBL" id="RSX49744.1"/>
    </source>
</evidence>
<accession>A0A430FA82</accession>
<feature type="region of interest" description="Disordered" evidence="1">
    <location>
        <begin position="168"/>
        <end position="196"/>
    </location>
</feature>